<reference evidence="2 3" key="1">
    <citation type="submission" date="2020-10" db="EMBL/GenBank/DDBJ databases">
        <title>Sequencing the genomes of 1000 actinobacteria strains.</title>
        <authorList>
            <person name="Klenk H.-P."/>
        </authorList>
    </citation>
    <scope>NUCLEOTIDE SEQUENCE [LARGE SCALE GENOMIC DNA]</scope>
    <source>
        <strain evidence="2 3">DSM 43748</strain>
    </source>
</reference>
<name>A0ABR9KU30_9ACTN</name>
<evidence type="ECO:0000313" key="2">
    <source>
        <dbReference type="EMBL" id="MBE1565510.1"/>
    </source>
</evidence>
<feature type="signal peptide" evidence="1">
    <location>
        <begin position="1"/>
        <end position="17"/>
    </location>
</feature>
<keyword evidence="1" id="KW-0732">Signal</keyword>
<sequence length="97" mass="10329">MKSMIMAVVLVAAPAHATPPDPVSALKGKVTAGRGFAVKEQTALLSKTGAKVLQRELLRLGRRRHGDATAREPGQQDDQLGLERVPWIIGQGHGARS</sequence>
<dbReference type="Proteomes" id="UP000661607">
    <property type="component" value="Unassembled WGS sequence"/>
</dbReference>
<gene>
    <name evidence="2" type="ORF">H4W81_008289</name>
</gene>
<dbReference type="EMBL" id="JADBEF010000001">
    <property type="protein sequence ID" value="MBE1565510.1"/>
    <property type="molecule type" value="Genomic_DNA"/>
</dbReference>
<feature type="chain" id="PRO_5046462645" evidence="1">
    <location>
        <begin position="18"/>
        <end position="97"/>
    </location>
</feature>
<accession>A0ABR9KU30</accession>
<protein>
    <submittedName>
        <fullName evidence="2">Uncharacterized protein</fullName>
    </submittedName>
</protein>
<keyword evidence="3" id="KW-1185">Reference proteome</keyword>
<dbReference type="RefSeq" id="WP_192779703.1">
    <property type="nucleotide sequence ID" value="NZ_BAAASY010000016.1"/>
</dbReference>
<proteinExistence type="predicted"/>
<evidence type="ECO:0000256" key="1">
    <source>
        <dbReference type="SAM" id="SignalP"/>
    </source>
</evidence>
<comment type="caution">
    <text evidence="2">The sequence shown here is derived from an EMBL/GenBank/DDBJ whole genome shotgun (WGS) entry which is preliminary data.</text>
</comment>
<organism evidence="2 3">
    <name type="scientific">Nonomuraea africana</name>
    <dbReference type="NCBI Taxonomy" id="46171"/>
    <lineage>
        <taxon>Bacteria</taxon>
        <taxon>Bacillati</taxon>
        <taxon>Actinomycetota</taxon>
        <taxon>Actinomycetes</taxon>
        <taxon>Streptosporangiales</taxon>
        <taxon>Streptosporangiaceae</taxon>
        <taxon>Nonomuraea</taxon>
    </lineage>
</organism>
<evidence type="ECO:0000313" key="3">
    <source>
        <dbReference type="Proteomes" id="UP000661607"/>
    </source>
</evidence>